<evidence type="ECO:0000256" key="1">
    <source>
        <dbReference type="SAM" id="Phobius"/>
    </source>
</evidence>
<dbReference type="PANTHER" id="PTHR35395">
    <property type="entry name" value="DUF6536 DOMAIN-CONTAINING PROTEIN"/>
    <property type="match status" value="1"/>
</dbReference>
<reference evidence="3 4" key="1">
    <citation type="submission" date="2024-02" db="EMBL/GenBank/DDBJ databases">
        <title>De novo assembly and annotation of 12 fungi associated with fruit tree decline syndrome in Ontario, Canada.</title>
        <authorList>
            <person name="Sulman M."/>
            <person name="Ellouze W."/>
            <person name="Ilyukhin E."/>
        </authorList>
    </citation>
    <scope>NUCLEOTIDE SEQUENCE [LARGE SCALE GENOMIC DNA]</scope>
    <source>
        <strain evidence="3 4">M97-236</strain>
    </source>
</reference>
<keyword evidence="4" id="KW-1185">Reference proteome</keyword>
<gene>
    <name evidence="3" type="ORF">SLS59_002118</name>
</gene>
<organism evidence="3 4">
    <name type="scientific">Nothophoma quercina</name>
    <dbReference type="NCBI Taxonomy" id="749835"/>
    <lineage>
        <taxon>Eukaryota</taxon>
        <taxon>Fungi</taxon>
        <taxon>Dikarya</taxon>
        <taxon>Ascomycota</taxon>
        <taxon>Pezizomycotina</taxon>
        <taxon>Dothideomycetes</taxon>
        <taxon>Pleosporomycetidae</taxon>
        <taxon>Pleosporales</taxon>
        <taxon>Pleosporineae</taxon>
        <taxon>Didymellaceae</taxon>
        <taxon>Nothophoma</taxon>
    </lineage>
</organism>
<comment type="caution">
    <text evidence="3">The sequence shown here is derived from an EMBL/GenBank/DDBJ whole genome shotgun (WGS) entry which is preliminary data.</text>
</comment>
<feature type="transmembrane region" description="Helical" evidence="1">
    <location>
        <begin position="150"/>
        <end position="169"/>
    </location>
</feature>
<evidence type="ECO:0000313" key="3">
    <source>
        <dbReference type="EMBL" id="KAL1608926.1"/>
    </source>
</evidence>
<feature type="signal peptide" evidence="2">
    <location>
        <begin position="1"/>
        <end position="19"/>
    </location>
</feature>
<keyword evidence="1" id="KW-0812">Transmembrane</keyword>
<feature type="transmembrane region" description="Helical" evidence="1">
    <location>
        <begin position="267"/>
        <end position="289"/>
    </location>
</feature>
<evidence type="ECO:0008006" key="5">
    <source>
        <dbReference type="Google" id="ProtNLM"/>
    </source>
</evidence>
<feature type="chain" id="PRO_5046779682" description="Pheromone receptor" evidence="2">
    <location>
        <begin position="20"/>
        <end position="357"/>
    </location>
</feature>
<keyword evidence="2" id="KW-0732">Signal</keyword>
<dbReference type="EMBL" id="JAKIXB020000005">
    <property type="protein sequence ID" value="KAL1608926.1"/>
    <property type="molecule type" value="Genomic_DNA"/>
</dbReference>
<accession>A0ABR3RWW5</accession>
<keyword evidence="1" id="KW-0472">Membrane</keyword>
<keyword evidence="1" id="KW-1133">Transmembrane helix</keyword>
<dbReference type="PANTHER" id="PTHR35395:SF1">
    <property type="entry name" value="DUF6536 DOMAIN-CONTAINING PROTEIN"/>
    <property type="match status" value="1"/>
</dbReference>
<dbReference type="Proteomes" id="UP001521222">
    <property type="component" value="Unassembled WGS sequence"/>
</dbReference>
<sequence length="357" mass="39271">MINLAKAALMFYAAFYVTGKPLMTVGDAIASFIEQPDAVTRNLCLLSITDIKNGYIRPGGRDWTHPESSWRHATSKTRRTVAVLMLAIALATVSALLWLGIYKLPEGQSTTFSGLASLGFGAVDPRTMITSNFRISDLVSNSIVANIPQLILSILYFSYNSIFTAMLLGKEWTSFAQKRKGLRVSRPPIGDQRSSYFLQLPYRFSIPLMIISGTLHWLVSQSIFLVSIDLYDYMDNQSAVGQYWLRVIADYSDDIPLRITTCGYSPIAIISVLILGSLMLLALIGVGYIPYRRTMPLAGSCSMAISAACHPEKTDRDQLSTRRLQWGAVLTADDEGVGHCAFSALPVEPPVGGQMYA</sequence>
<evidence type="ECO:0000256" key="2">
    <source>
        <dbReference type="SAM" id="SignalP"/>
    </source>
</evidence>
<protein>
    <recommendedName>
        <fullName evidence="5">Pheromone receptor</fullName>
    </recommendedName>
</protein>
<feature type="transmembrane region" description="Helical" evidence="1">
    <location>
        <begin position="204"/>
        <end position="228"/>
    </location>
</feature>
<name>A0ABR3RWW5_9PLEO</name>
<evidence type="ECO:0000313" key="4">
    <source>
        <dbReference type="Proteomes" id="UP001521222"/>
    </source>
</evidence>
<feature type="transmembrane region" description="Helical" evidence="1">
    <location>
        <begin position="81"/>
        <end position="101"/>
    </location>
</feature>
<proteinExistence type="predicted"/>